<name>A0A9D1YPC9_9FIRM</name>
<dbReference type="PROSITE" id="PS00211">
    <property type="entry name" value="ABC_TRANSPORTER_1"/>
    <property type="match status" value="1"/>
</dbReference>
<dbReference type="InterPro" id="IPR027417">
    <property type="entry name" value="P-loop_NTPase"/>
</dbReference>
<dbReference type="EMBL" id="DXDD01000064">
    <property type="protein sequence ID" value="HIY60003.1"/>
    <property type="molecule type" value="Genomic_DNA"/>
</dbReference>
<keyword evidence="4 7" id="KW-0067">ATP-binding</keyword>
<dbReference type="InterPro" id="IPR050683">
    <property type="entry name" value="Bact_Polysacc_Export_ATP-bd"/>
</dbReference>
<keyword evidence="3" id="KW-0547">Nucleotide-binding</keyword>
<dbReference type="PANTHER" id="PTHR46743">
    <property type="entry name" value="TEICHOIC ACIDS EXPORT ATP-BINDING PROTEIN TAGH"/>
    <property type="match status" value="1"/>
</dbReference>
<dbReference type="InterPro" id="IPR017871">
    <property type="entry name" value="ABC_transporter-like_CS"/>
</dbReference>
<dbReference type="Pfam" id="PF00005">
    <property type="entry name" value="ABC_tran"/>
    <property type="match status" value="1"/>
</dbReference>
<dbReference type="SMART" id="SM00382">
    <property type="entry name" value="AAA"/>
    <property type="match status" value="1"/>
</dbReference>
<evidence type="ECO:0000313" key="7">
    <source>
        <dbReference type="EMBL" id="HIY60003.1"/>
    </source>
</evidence>
<dbReference type="GO" id="GO:0140359">
    <property type="term" value="F:ABC-type transporter activity"/>
    <property type="evidence" value="ECO:0007669"/>
    <property type="project" value="InterPro"/>
</dbReference>
<keyword evidence="2" id="KW-0813">Transport</keyword>
<dbReference type="PANTHER" id="PTHR46743:SF2">
    <property type="entry name" value="TEICHOIC ACIDS EXPORT ATP-BINDING PROTEIN TAGH"/>
    <property type="match status" value="1"/>
</dbReference>
<comment type="similarity">
    <text evidence="1">Belongs to the ABC transporter superfamily.</text>
</comment>
<dbReference type="Gene3D" id="2.70.50.60">
    <property type="entry name" value="abc- transporter (atp binding component) like domain"/>
    <property type="match status" value="1"/>
</dbReference>
<gene>
    <name evidence="7" type="ORF">H9831_04885</name>
</gene>
<reference evidence="7" key="1">
    <citation type="journal article" date="2021" name="PeerJ">
        <title>Extensive microbial diversity within the chicken gut microbiome revealed by metagenomics and culture.</title>
        <authorList>
            <person name="Gilroy R."/>
            <person name="Ravi A."/>
            <person name="Getino M."/>
            <person name="Pursley I."/>
            <person name="Horton D.L."/>
            <person name="Alikhan N.F."/>
            <person name="Baker D."/>
            <person name="Gharbi K."/>
            <person name="Hall N."/>
            <person name="Watson M."/>
            <person name="Adriaenssens E.M."/>
            <person name="Foster-Nyarko E."/>
            <person name="Jarju S."/>
            <person name="Secka A."/>
            <person name="Antonio M."/>
            <person name="Oren A."/>
            <person name="Chaudhuri R.R."/>
            <person name="La Ragione R."/>
            <person name="Hildebrand F."/>
            <person name="Pallen M.J."/>
        </authorList>
    </citation>
    <scope>NUCLEOTIDE SEQUENCE</scope>
    <source>
        <strain evidence="7">ChiSxjej3B15-24422</strain>
    </source>
</reference>
<comment type="caution">
    <text evidence="7">The sequence shown here is derived from an EMBL/GenBank/DDBJ whole genome shotgun (WGS) entry which is preliminary data.</text>
</comment>
<evidence type="ECO:0000313" key="8">
    <source>
        <dbReference type="Proteomes" id="UP000824007"/>
    </source>
</evidence>
<proteinExistence type="inferred from homology"/>
<dbReference type="InterPro" id="IPR003439">
    <property type="entry name" value="ABC_transporter-like_ATP-bd"/>
</dbReference>
<dbReference type="GO" id="GO:0016887">
    <property type="term" value="F:ATP hydrolysis activity"/>
    <property type="evidence" value="ECO:0007669"/>
    <property type="project" value="InterPro"/>
</dbReference>
<dbReference type="GO" id="GO:0005524">
    <property type="term" value="F:ATP binding"/>
    <property type="evidence" value="ECO:0007669"/>
    <property type="project" value="UniProtKB-KW"/>
</dbReference>
<dbReference type="InterPro" id="IPR015860">
    <property type="entry name" value="ABC_transpr_TagH-like"/>
</dbReference>
<protein>
    <submittedName>
        <fullName evidence="7">ABC transporter ATP-binding protein</fullName>
    </submittedName>
</protein>
<evidence type="ECO:0000259" key="6">
    <source>
        <dbReference type="PROSITE" id="PS50893"/>
    </source>
</evidence>
<dbReference type="SUPFAM" id="SSF52540">
    <property type="entry name" value="P-loop containing nucleoside triphosphate hydrolases"/>
    <property type="match status" value="1"/>
</dbReference>
<evidence type="ECO:0000256" key="1">
    <source>
        <dbReference type="ARBA" id="ARBA00005417"/>
    </source>
</evidence>
<dbReference type="AlphaFoldDB" id="A0A9D1YPC9"/>
<dbReference type="InterPro" id="IPR029439">
    <property type="entry name" value="Wzt_C"/>
</dbReference>
<evidence type="ECO:0000256" key="5">
    <source>
        <dbReference type="SAM" id="MobiDB-lite"/>
    </source>
</evidence>
<dbReference type="InterPro" id="IPR003593">
    <property type="entry name" value="AAA+_ATPase"/>
</dbReference>
<reference evidence="7" key="2">
    <citation type="submission" date="2021-04" db="EMBL/GenBank/DDBJ databases">
        <authorList>
            <person name="Gilroy R."/>
        </authorList>
    </citation>
    <scope>NUCLEOTIDE SEQUENCE</scope>
    <source>
        <strain evidence="7">ChiSxjej3B15-24422</strain>
    </source>
</reference>
<feature type="region of interest" description="Disordered" evidence="5">
    <location>
        <begin position="271"/>
        <end position="316"/>
    </location>
</feature>
<feature type="compositionally biased region" description="Low complexity" evidence="5">
    <location>
        <begin position="284"/>
        <end position="297"/>
    </location>
</feature>
<feature type="domain" description="ABC transporter" evidence="6">
    <location>
        <begin position="28"/>
        <end position="249"/>
    </location>
</feature>
<dbReference type="Pfam" id="PF14524">
    <property type="entry name" value="Wzt_C"/>
    <property type="match status" value="1"/>
</dbReference>
<dbReference type="CDD" id="cd10147">
    <property type="entry name" value="Wzt_C-like"/>
    <property type="match status" value="1"/>
</dbReference>
<evidence type="ECO:0000256" key="2">
    <source>
        <dbReference type="ARBA" id="ARBA00022448"/>
    </source>
</evidence>
<dbReference type="Proteomes" id="UP000824007">
    <property type="component" value="Unassembled WGS sequence"/>
</dbReference>
<dbReference type="Gene3D" id="3.40.50.300">
    <property type="entry name" value="P-loop containing nucleotide triphosphate hydrolases"/>
    <property type="match status" value="1"/>
</dbReference>
<accession>A0A9D1YPC9</accession>
<dbReference type="CDD" id="cd03220">
    <property type="entry name" value="ABC_KpsT_Wzt"/>
    <property type="match status" value="1"/>
</dbReference>
<sequence>MDTKQLAIHVEGLNKVYRLYDHNRDRLIDSLGLARKKRYREHFALNNVDLDVYQGECVGIIGTNGSGKSTILKIITGVLNPTSGTVQVNGRISALLELGAGFNYEYNGIENVYLNGTMIGFSEKEIDEKLQDILDFADIGDYVYQPVKTYSSGMFVRLAFAVAINIDPEILIVDEALSVGDVFFQAKCYHKFEEFKKQGKTILFVSHDLSAISKYCDRAVLLNQGVKLGEGSPRDMIDIYKQVLVGQYELPSGDKKANLAADEDIRKLAAKKADGGASRTSSPAGETAQEQTAQTGQAEEENAGQPAAEGEGRPVPGLNIQALEYGTKEAEIVEYYMTDGAGLRTSAILKGESFTLHMKVKIHKDIAAPIFALSIKNIKGVEITGTNTMVERSFLESVKAGEVLAITFTQKVRLQGGEYLLSLGVTGYEKDAFTVYHRLYDILNLTVISDHDTVGYFDMESDVKVEYEKKF</sequence>
<dbReference type="PROSITE" id="PS50893">
    <property type="entry name" value="ABC_TRANSPORTER_2"/>
    <property type="match status" value="1"/>
</dbReference>
<organism evidence="7 8">
    <name type="scientific">Candidatus Eisenbergiella pullistercoris</name>
    <dbReference type="NCBI Taxonomy" id="2838555"/>
    <lineage>
        <taxon>Bacteria</taxon>
        <taxon>Bacillati</taxon>
        <taxon>Bacillota</taxon>
        <taxon>Clostridia</taxon>
        <taxon>Lachnospirales</taxon>
        <taxon>Lachnospiraceae</taxon>
        <taxon>Eisenbergiella</taxon>
    </lineage>
</organism>
<evidence type="ECO:0000256" key="4">
    <source>
        <dbReference type="ARBA" id="ARBA00022840"/>
    </source>
</evidence>
<evidence type="ECO:0000256" key="3">
    <source>
        <dbReference type="ARBA" id="ARBA00022741"/>
    </source>
</evidence>
<dbReference type="GO" id="GO:0016020">
    <property type="term" value="C:membrane"/>
    <property type="evidence" value="ECO:0007669"/>
    <property type="project" value="InterPro"/>
</dbReference>